<reference evidence="3" key="1">
    <citation type="journal article" date="2023" name="PLoS Negl. Trop. Dis.">
        <title>A genome sequence for Biomphalaria pfeifferi, the major vector snail for the human-infecting parasite Schistosoma mansoni.</title>
        <authorList>
            <person name="Bu L."/>
            <person name="Lu L."/>
            <person name="Laidemitt M.R."/>
            <person name="Zhang S.M."/>
            <person name="Mutuku M."/>
            <person name="Mkoji G."/>
            <person name="Steinauer M."/>
            <person name="Loker E.S."/>
        </authorList>
    </citation>
    <scope>NUCLEOTIDE SEQUENCE</scope>
    <source>
        <strain evidence="3">KasaAsao</strain>
    </source>
</reference>
<feature type="signal peptide" evidence="2">
    <location>
        <begin position="1"/>
        <end position="20"/>
    </location>
</feature>
<keyword evidence="1" id="KW-1133">Transmembrane helix</keyword>
<reference evidence="3" key="2">
    <citation type="submission" date="2023-04" db="EMBL/GenBank/DDBJ databases">
        <authorList>
            <person name="Bu L."/>
            <person name="Lu L."/>
            <person name="Laidemitt M.R."/>
            <person name="Zhang S.M."/>
            <person name="Mutuku M."/>
            <person name="Mkoji G."/>
            <person name="Steinauer M."/>
            <person name="Loker E.S."/>
        </authorList>
    </citation>
    <scope>NUCLEOTIDE SEQUENCE</scope>
    <source>
        <strain evidence="3">KasaAsao</strain>
        <tissue evidence="3">Whole Snail</tissue>
    </source>
</reference>
<evidence type="ECO:0000256" key="2">
    <source>
        <dbReference type="SAM" id="SignalP"/>
    </source>
</evidence>
<evidence type="ECO:0000313" key="3">
    <source>
        <dbReference type="EMBL" id="KAK0049580.1"/>
    </source>
</evidence>
<comment type="caution">
    <text evidence="3">The sequence shown here is derived from an EMBL/GenBank/DDBJ whole genome shotgun (WGS) entry which is preliminary data.</text>
</comment>
<name>A0AAD8F355_BIOPF</name>
<dbReference type="AlphaFoldDB" id="A0AAD8F355"/>
<sequence>MTHFAVFCICGIMFIGTTLAATMESMMDMPTKADAMPAQESMEGVTKSPMGMTQGPMMMTTKKGGASTLVVSWTLSILCLLCTLFHGRRLLSS</sequence>
<feature type="chain" id="PRO_5042092649" evidence="2">
    <location>
        <begin position="21"/>
        <end position="93"/>
    </location>
</feature>
<dbReference type="EMBL" id="JASAOG010000124">
    <property type="protein sequence ID" value="KAK0049580.1"/>
    <property type="molecule type" value="Genomic_DNA"/>
</dbReference>
<keyword evidence="4" id="KW-1185">Reference proteome</keyword>
<keyword evidence="1" id="KW-0812">Transmembrane</keyword>
<evidence type="ECO:0000313" key="4">
    <source>
        <dbReference type="Proteomes" id="UP001233172"/>
    </source>
</evidence>
<accession>A0AAD8F355</accession>
<keyword evidence="2" id="KW-0732">Signal</keyword>
<dbReference type="Proteomes" id="UP001233172">
    <property type="component" value="Unassembled WGS sequence"/>
</dbReference>
<evidence type="ECO:0000256" key="1">
    <source>
        <dbReference type="SAM" id="Phobius"/>
    </source>
</evidence>
<protein>
    <submittedName>
        <fullName evidence="3">Uncharacterized protein</fullName>
    </submittedName>
</protein>
<gene>
    <name evidence="3" type="ORF">Bpfe_020952</name>
</gene>
<organism evidence="3 4">
    <name type="scientific">Biomphalaria pfeifferi</name>
    <name type="common">Bloodfluke planorb</name>
    <name type="synonym">Freshwater snail</name>
    <dbReference type="NCBI Taxonomy" id="112525"/>
    <lineage>
        <taxon>Eukaryota</taxon>
        <taxon>Metazoa</taxon>
        <taxon>Spiralia</taxon>
        <taxon>Lophotrochozoa</taxon>
        <taxon>Mollusca</taxon>
        <taxon>Gastropoda</taxon>
        <taxon>Heterobranchia</taxon>
        <taxon>Euthyneura</taxon>
        <taxon>Panpulmonata</taxon>
        <taxon>Hygrophila</taxon>
        <taxon>Lymnaeoidea</taxon>
        <taxon>Planorbidae</taxon>
        <taxon>Biomphalaria</taxon>
    </lineage>
</organism>
<keyword evidence="1" id="KW-0472">Membrane</keyword>
<feature type="transmembrane region" description="Helical" evidence="1">
    <location>
        <begin position="66"/>
        <end position="85"/>
    </location>
</feature>
<proteinExistence type="predicted"/>